<evidence type="ECO:0000313" key="3">
    <source>
        <dbReference type="Proteomes" id="UP000002059"/>
    </source>
</evidence>
<feature type="region of interest" description="Disordered" evidence="1">
    <location>
        <begin position="124"/>
        <end position="160"/>
    </location>
</feature>
<name>C1HBC0_PARBA</name>
<dbReference type="Proteomes" id="UP000002059">
    <property type="component" value="Partially assembled WGS sequence"/>
</dbReference>
<dbReference type="KEGG" id="pbl:PAAG_08061"/>
<reference evidence="2 3" key="1">
    <citation type="journal article" date="2011" name="PLoS Genet.">
        <title>Comparative genomic analysis of human fungal pathogens causing paracoccidioidomycosis.</title>
        <authorList>
            <person name="Desjardins C.A."/>
            <person name="Champion M.D."/>
            <person name="Holder J.W."/>
            <person name="Muszewska A."/>
            <person name="Goldberg J."/>
            <person name="Bailao A.M."/>
            <person name="Brigido M.M."/>
            <person name="Ferreira M.E."/>
            <person name="Garcia A.M."/>
            <person name="Grynberg M."/>
            <person name="Gujja S."/>
            <person name="Heiman D.I."/>
            <person name="Henn M.R."/>
            <person name="Kodira C.D."/>
            <person name="Leon-Narvaez H."/>
            <person name="Longo L.V."/>
            <person name="Ma L.J."/>
            <person name="Malavazi I."/>
            <person name="Matsuo A.L."/>
            <person name="Morais F.V."/>
            <person name="Pereira M."/>
            <person name="Rodriguez-Brito S."/>
            <person name="Sakthikumar S."/>
            <person name="Salem-Izacc S.M."/>
            <person name="Sykes S.M."/>
            <person name="Teixeira M.M."/>
            <person name="Vallejo M.C."/>
            <person name="Walter M.E."/>
            <person name="Yandava C."/>
            <person name="Young S."/>
            <person name="Zeng Q."/>
            <person name="Zucker J."/>
            <person name="Felipe M.S."/>
            <person name="Goldman G.H."/>
            <person name="Haas B.J."/>
            <person name="McEwen J.G."/>
            <person name="Nino-Vega G."/>
            <person name="Puccia R."/>
            <person name="San-Blas G."/>
            <person name="Soares C.M."/>
            <person name="Birren B.W."/>
            <person name="Cuomo C.A."/>
        </authorList>
    </citation>
    <scope>NUCLEOTIDE SEQUENCE [LARGE SCALE GENOMIC DNA]</scope>
    <source>
        <strain evidence="3">ATCC MYA-826 / Pb01</strain>
    </source>
</reference>
<accession>C1HBC0</accession>
<dbReference type="VEuPathDB" id="FungiDB:PAAG_08061"/>
<dbReference type="AlphaFoldDB" id="C1HBC0"/>
<dbReference type="eggNOG" id="ENOG502RQCK">
    <property type="taxonomic scope" value="Eukaryota"/>
</dbReference>
<evidence type="ECO:0000313" key="2">
    <source>
        <dbReference type="EMBL" id="EEH37643.2"/>
    </source>
</evidence>
<dbReference type="RefSeq" id="XP_015700845.1">
    <property type="nucleotide sequence ID" value="XM_015846410.1"/>
</dbReference>
<dbReference type="HOGENOM" id="CLU_1525648_0_0_1"/>
<protein>
    <submittedName>
        <fullName evidence="2">Uncharacterized protein</fullName>
    </submittedName>
</protein>
<dbReference type="GeneID" id="9093278"/>
<keyword evidence="3" id="KW-1185">Reference proteome</keyword>
<sequence length="176" mass="20359">MERVEVKREREGDGGEGEGSRFKFKAHWLILLRRGQNTQYPSKTLSEFFDPFQKTSCPVSQVPRRLRHLRRPCPSEHWPLDNKPSMMFGALRYVPHPEKPKPEMQNEQKSPLTLQHIIHQPHSLTPTPSLTAPYHPYPAGAKQNERDSRTAHGALPPNTRTMVPWWQGQISKLTDI</sequence>
<gene>
    <name evidence="2" type="ORF">PAAG_08061</name>
</gene>
<evidence type="ECO:0000256" key="1">
    <source>
        <dbReference type="SAM" id="MobiDB-lite"/>
    </source>
</evidence>
<dbReference type="EMBL" id="KN294020">
    <property type="protein sequence ID" value="EEH37643.2"/>
    <property type="molecule type" value="Genomic_DNA"/>
</dbReference>
<proteinExistence type="predicted"/>
<organism evidence="2 3">
    <name type="scientific">Paracoccidioides lutzii (strain ATCC MYA-826 / Pb01)</name>
    <name type="common">Paracoccidioides brasiliensis</name>
    <dbReference type="NCBI Taxonomy" id="502779"/>
    <lineage>
        <taxon>Eukaryota</taxon>
        <taxon>Fungi</taxon>
        <taxon>Dikarya</taxon>
        <taxon>Ascomycota</taxon>
        <taxon>Pezizomycotina</taxon>
        <taxon>Eurotiomycetes</taxon>
        <taxon>Eurotiomycetidae</taxon>
        <taxon>Onygenales</taxon>
        <taxon>Ajellomycetaceae</taxon>
        <taxon>Paracoccidioides</taxon>
    </lineage>
</organism>